<keyword evidence="1" id="KW-0732">Signal</keyword>
<organism evidence="3 4">
    <name type="scientific">Nocardioides daphniae</name>
    <dbReference type="NCBI Taxonomy" id="402297"/>
    <lineage>
        <taxon>Bacteria</taxon>
        <taxon>Bacillati</taxon>
        <taxon>Actinomycetota</taxon>
        <taxon>Actinomycetes</taxon>
        <taxon>Propionibacteriales</taxon>
        <taxon>Nocardioidaceae</taxon>
        <taxon>Nocardioides</taxon>
    </lineage>
</organism>
<proteinExistence type="predicted"/>
<evidence type="ECO:0000259" key="2">
    <source>
        <dbReference type="Pfam" id="PF26571"/>
    </source>
</evidence>
<keyword evidence="4" id="KW-1185">Reference proteome</keyword>
<dbReference type="RefSeq" id="WP_188421692.1">
    <property type="nucleotide sequence ID" value="NZ_BMCK01000003.1"/>
</dbReference>
<dbReference type="Proteomes" id="UP000630594">
    <property type="component" value="Unassembled WGS sequence"/>
</dbReference>
<evidence type="ECO:0000256" key="1">
    <source>
        <dbReference type="SAM" id="SignalP"/>
    </source>
</evidence>
<dbReference type="Pfam" id="PF26571">
    <property type="entry name" value="VldE"/>
    <property type="match status" value="1"/>
</dbReference>
<comment type="caution">
    <text evidence="3">The sequence shown here is derived from an EMBL/GenBank/DDBJ whole genome shotgun (WGS) entry which is preliminary data.</text>
</comment>
<name>A0ABQ1QAL5_9ACTN</name>
<dbReference type="EMBL" id="BMCK01000003">
    <property type="protein sequence ID" value="GGD21215.1"/>
    <property type="molecule type" value="Genomic_DNA"/>
</dbReference>
<feature type="signal peptide" evidence="1">
    <location>
        <begin position="1"/>
        <end position="35"/>
    </location>
</feature>
<protein>
    <recommendedName>
        <fullName evidence="2">ARB-07466-like C-terminal domain-containing protein</fullName>
    </recommendedName>
</protein>
<evidence type="ECO:0000313" key="3">
    <source>
        <dbReference type="EMBL" id="GGD21215.1"/>
    </source>
</evidence>
<dbReference type="InterPro" id="IPR058593">
    <property type="entry name" value="ARB_07466-like_C"/>
</dbReference>
<reference evidence="4" key="1">
    <citation type="journal article" date="2019" name="Int. J. Syst. Evol. Microbiol.">
        <title>The Global Catalogue of Microorganisms (GCM) 10K type strain sequencing project: providing services to taxonomists for standard genome sequencing and annotation.</title>
        <authorList>
            <consortium name="The Broad Institute Genomics Platform"/>
            <consortium name="The Broad Institute Genome Sequencing Center for Infectious Disease"/>
            <person name="Wu L."/>
            <person name="Ma J."/>
        </authorList>
    </citation>
    <scope>NUCLEOTIDE SEQUENCE [LARGE SCALE GENOMIC DNA]</scope>
    <source>
        <strain evidence="4">CCM 7403</strain>
    </source>
</reference>
<feature type="domain" description="ARB-07466-like C-terminal" evidence="2">
    <location>
        <begin position="59"/>
        <end position="155"/>
    </location>
</feature>
<accession>A0ABQ1QAL5</accession>
<feature type="chain" id="PRO_5045906524" description="ARB-07466-like C-terminal domain-containing protein" evidence="1">
    <location>
        <begin position="36"/>
        <end position="204"/>
    </location>
</feature>
<gene>
    <name evidence="3" type="ORF">GCM10007231_20450</name>
</gene>
<sequence>MATTPRSRVVTTVLATALTLVATLMGSAWSQAAYAGTDLVFTQPVEDYADYQPQTTCNRKLRPGVRLLADHLVLRGGGRGGIFRACKGSSVSEHKESRAFDWMLDATKKKDRQLARAFLDEIFAPDADGNPHALARRMGIMYIIWNDRQWSSYRNFKPKDYLPSSCTSRKKCSKTARHRDHVHISLTRKAAKGQLSWYVAQHSD</sequence>
<evidence type="ECO:0000313" key="4">
    <source>
        <dbReference type="Proteomes" id="UP000630594"/>
    </source>
</evidence>